<dbReference type="Pfam" id="PF02230">
    <property type="entry name" value="Abhydrolase_2"/>
    <property type="match status" value="1"/>
</dbReference>
<accession>A0AA88LK51</accession>
<dbReference type="PANTHER" id="PTHR10655">
    <property type="entry name" value="LYSOPHOSPHOLIPASE-RELATED"/>
    <property type="match status" value="1"/>
</dbReference>
<feature type="domain" description="Phospholipase/carboxylesterase/thioesterase" evidence="11">
    <location>
        <begin position="21"/>
        <end position="223"/>
    </location>
</feature>
<evidence type="ECO:0000256" key="10">
    <source>
        <dbReference type="ARBA" id="ARBA00048656"/>
    </source>
</evidence>
<proteinExistence type="inferred from homology"/>
<dbReference type="SUPFAM" id="SSF53474">
    <property type="entry name" value="alpha/beta-Hydrolases"/>
    <property type="match status" value="1"/>
</dbReference>
<evidence type="ECO:0000256" key="4">
    <source>
        <dbReference type="ARBA" id="ARBA00022490"/>
    </source>
</evidence>
<evidence type="ECO:0000256" key="7">
    <source>
        <dbReference type="ARBA" id="ARBA00023098"/>
    </source>
</evidence>
<evidence type="ECO:0000256" key="8">
    <source>
        <dbReference type="ARBA" id="ARBA00031195"/>
    </source>
</evidence>
<evidence type="ECO:0000256" key="2">
    <source>
        <dbReference type="ARBA" id="ARBA00006499"/>
    </source>
</evidence>
<keyword evidence="13" id="KW-1185">Reference proteome</keyword>
<dbReference type="GO" id="GO:0006631">
    <property type="term" value="P:fatty acid metabolic process"/>
    <property type="evidence" value="ECO:0007669"/>
    <property type="project" value="UniProtKB-KW"/>
</dbReference>
<dbReference type="GO" id="GO:0052689">
    <property type="term" value="F:carboxylic ester hydrolase activity"/>
    <property type="evidence" value="ECO:0007669"/>
    <property type="project" value="TreeGrafter"/>
</dbReference>
<evidence type="ECO:0000256" key="1">
    <source>
        <dbReference type="ARBA" id="ARBA00004496"/>
    </source>
</evidence>
<keyword evidence="7" id="KW-0443">Lipid metabolism</keyword>
<comment type="similarity">
    <text evidence="2">Belongs to the AB hydrolase superfamily. AB hydrolase 2 family.</text>
</comment>
<name>A0AA88LK51_ARTSF</name>
<dbReference type="EMBL" id="JAVRJZ010000003">
    <property type="protein sequence ID" value="KAK2724890.1"/>
    <property type="molecule type" value="Genomic_DNA"/>
</dbReference>
<reference evidence="12" key="1">
    <citation type="submission" date="2023-07" db="EMBL/GenBank/DDBJ databases">
        <title>Chromosome-level genome assembly of Artemia franciscana.</title>
        <authorList>
            <person name="Jo E."/>
        </authorList>
    </citation>
    <scope>NUCLEOTIDE SEQUENCE</scope>
    <source>
        <tissue evidence="12">Whole body</tissue>
    </source>
</reference>
<dbReference type="AlphaFoldDB" id="A0AA88LK51"/>
<dbReference type="GO" id="GO:0005737">
    <property type="term" value="C:cytoplasm"/>
    <property type="evidence" value="ECO:0007669"/>
    <property type="project" value="UniProtKB-SubCell"/>
</dbReference>
<feature type="non-terminal residue" evidence="12">
    <location>
        <position position="1"/>
    </location>
</feature>
<keyword evidence="5" id="KW-0378">Hydrolase</keyword>
<comment type="catalytic activity">
    <reaction evidence="10">
        <text>1-hexadecanoyl-sn-glycero-3-phosphocholine + H2O = sn-glycerol 3-phosphocholine + hexadecanoate + H(+)</text>
        <dbReference type="Rhea" id="RHEA:40435"/>
        <dbReference type="ChEBI" id="CHEBI:7896"/>
        <dbReference type="ChEBI" id="CHEBI:15377"/>
        <dbReference type="ChEBI" id="CHEBI:15378"/>
        <dbReference type="ChEBI" id="CHEBI:16870"/>
        <dbReference type="ChEBI" id="CHEBI:72998"/>
    </reaction>
    <physiologicalReaction direction="left-to-right" evidence="10">
        <dbReference type="Rhea" id="RHEA:40436"/>
    </physiologicalReaction>
</comment>
<comment type="caution">
    <text evidence="12">The sequence shown here is derived from an EMBL/GenBank/DDBJ whole genome shotgun (WGS) entry which is preliminary data.</text>
</comment>
<dbReference type="GO" id="GO:0008474">
    <property type="term" value="F:palmitoyl-(protein) hydrolase activity"/>
    <property type="evidence" value="ECO:0007669"/>
    <property type="project" value="UniProtKB-EC"/>
</dbReference>
<dbReference type="FunFam" id="3.40.50.1820:FF:000010">
    <property type="entry name" value="Acyl-protein thioesterase 2"/>
    <property type="match status" value="1"/>
</dbReference>
<evidence type="ECO:0000256" key="5">
    <source>
        <dbReference type="ARBA" id="ARBA00022801"/>
    </source>
</evidence>
<organism evidence="12 13">
    <name type="scientific">Artemia franciscana</name>
    <name type="common">Brine shrimp</name>
    <name type="synonym">Artemia sanfranciscana</name>
    <dbReference type="NCBI Taxonomy" id="6661"/>
    <lineage>
        <taxon>Eukaryota</taxon>
        <taxon>Metazoa</taxon>
        <taxon>Ecdysozoa</taxon>
        <taxon>Arthropoda</taxon>
        <taxon>Crustacea</taxon>
        <taxon>Branchiopoda</taxon>
        <taxon>Anostraca</taxon>
        <taxon>Artemiidae</taxon>
        <taxon>Artemia</taxon>
    </lineage>
</organism>
<dbReference type="EC" id="3.1.2.22" evidence="3"/>
<keyword evidence="6" id="KW-0276">Fatty acid metabolism</keyword>
<evidence type="ECO:0000259" key="11">
    <source>
        <dbReference type="Pfam" id="PF02230"/>
    </source>
</evidence>
<evidence type="ECO:0000256" key="9">
    <source>
        <dbReference type="ARBA" id="ARBA00047337"/>
    </source>
</evidence>
<comment type="catalytic activity">
    <reaction evidence="9">
        <text>S-hexadecanoyl-L-cysteinyl-[protein] + H2O = L-cysteinyl-[protein] + hexadecanoate + H(+)</text>
        <dbReference type="Rhea" id="RHEA:19233"/>
        <dbReference type="Rhea" id="RHEA-COMP:10131"/>
        <dbReference type="Rhea" id="RHEA-COMP:11032"/>
        <dbReference type="ChEBI" id="CHEBI:7896"/>
        <dbReference type="ChEBI" id="CHEBI:15377"/>
        <dbReference type="ChEBI" id="CHEBI:15378"/>
        <dbReference type="ChEBI" id="CHEBI:29950"/>
        <dbReference type="ChEBI" id="CHEBI:74151"/>
        <dbReference type="EC" id="3.1.2.22"/>
    </reaction>
</comment>
<comment type="subcellular location">
    <subcellularLocation>
        <location evidence="1">Cytoplasm</location>
    </subcellularLocation>
</comment>
<protein>
    <recommendedName>
        <fullName evidence="3">palmitoyl-protein hydrolase</fullName>
        <ecNumber evidence="3">3.1.2.22</ecNumber>
    </recommendedName>
    <alternativeName>
        <fullName evidence="8">Palmitoyl-protein hydrolase</fullName>
    </alternativeName>
</protein>
<keyword evidence="4" id="KW-0963">Cytoplasm</keyword>
<dbReference type="Proteomes" id="UP001187531">
    <property type="component" value="Unassembled WGS sequence"/>
</dbReference>
<evidence type="ECO:0000313" key="12">
    <source>
        <dbReference type="EMBL" id="KAK2724890.1"/>
    </source>
</evidence>
<sequence length="268" mass="29745">FGRNRCMGSFHSREKKSSMAGKVVIEASAKHTATLIFLHGLGDTGHGWASTLAEIRPAYVKLICPTAPVMPVTLNAGFRMPSWFDLRSLSLTEPEDEAGIKSAAKNVHLLIEEEEKAGIPSNRIVLGGFSQGGALALYSAFEYKKQLGGVVALSCWLPLRQLFPIAALGNKETRILQCHGDSDPVVPLHWGQESYKMMKTFAPNSNFKTYMGLSHSSSTEVIFKVILYCGLKEIKLIWSIYCDQIPKKNFRVITLHFSKCIFGKIFFL</sequence>
<evidence type="ECO:0000313" key="13">
    <source>
        <dbReference type="Proteomes" id="UP001187531"/>
    </source>
</evidence>
<evidence type="ECO:0000256" key="6">
    <source>
        <dbReference type="ARBA" id="ARBA00022832"/>
    </source>
</evidence>
<dbReference type="PANTHER" id="PTHR10655:SF68">
    <property type="entry name" value="PALMITOYL-PROTEIN HYDROLASE"/>
    <property type="match status" value="1"/>
</dbReference>
<dbReference type="InterPro" id="IPR050565">
    <property type="entry name" value="LYPA1-2/EST-like"/>
</dbReference>
<dbReference type="Gene3D" id="3.40.50.1820">
    <property type="entry name" value="alpha/beta hydrolase"/>
    <property type="match status" value="1"/>
</dbReference>
<evidence type="ECO:0000256" key="3">
    <source>
        <dbReference type="ARBA" id="ARBA00012423"/>
    </source>
</evidence>
<dbReference type="InterPro" id="IPR029058">
    <property type="entry name" value="AB_hydrolase_fold"/>
</dbReference>
<dbReference type="InterPro" id="IPR003140">
    <property type="entry name" value="PLipase/COase/thioEstase"/>
</dbReference>
<gene>
    <name evidence="12" type="ORF">QYM36_001379</name>
</gene>